<keyword evidence="1" id="KW-0732">Signal</keyword>
<proteinExistence type="predicted"/>
<name>A0ABT1DA31_9PROT</name>
<evidence type="ECO:0000259" key="2">
    <source>
        <dbReference type="Pfam" id="PF01551"/>
    </source>
</evidence>
<gene>
    <name evidence="3" type="ORF">JYK14_21580</name>
</gene>
<dbReference type="Proteomes" id="UP001523392">
    <property type="component" value="Unassembled WGS sequence"/>
</dbReference>
<sequence length="268" mass="28324">MIRRALLALPALALARPAAAALSLPAAALAQGGFVTGRVPPGTALALEGKPLRIGPRGEFVFGFGRDHGPHAMLSVTPPGGRPARQRLAVARRPWNIQRLQGLPGAMVTPPPETMERIVRERETLAALRRTDSATPWFAAGFRWPAQGRISGVYGSQRILNGEPRAPHLGLDIAVPAGTVLHAAAAGEVLLAEELYFTGLTTILDHGHGVQTLYAHMSRLDLAPGQRVAAGEPVGLSGATGRVTGPHLHFGLTWFATWLDPQRVLPAG</sequence>
<evidence type="ECO:0000256" key="1">
    <source>
        <dbReference type="SAM" id="SignalP"/>
    </source>
</evidence>
<comment type="caution">
    <text evidence="3">The sequence shown here is derived from an EMBL/GenBank/DDBJ whole genome shotgun (WGS) entry which is preliminary data.</text>
</comment>
<dbReference type="InterPro" id="IPR050570">
    <property type="entry name" value="Cell_wall_metabolism_enzyme"/>
</dbReference>
<evidence type="ECO:0000313" key="3">
    <source>
        <dbReference type="EMBL" id="MCO6418729.1"/>
    </source>
</evidence>
<dbReference type="PANTHER" id="PTHR21666:SF285">
    <property type="entry name" value="M23 FAMILY METALLOPEPTIDASE"/>
    <property type="match status" value="1"/>
</dbReference>
<dbReference type="EMBL" id="JAFIRR010000149">
    <property type="protein sequence ID" value="MCO6418729.1"/>
    <property type="molecule type" value="Genomic_DNA"/>
</dbReference>
<evidence type="ECO:0000313" key="4">
    <source>
        <dbReference type="Proteomes" id="UP001523392"/>
    </source>
</evidence>
<accession>A0ABT1DA31</accession>
<reference evidence="3 4" key="1">
    <citation type="submission" date="2021-12" db="EMBL/GenBank/DDBJ databases">
        <title>Siccirubricoccus leaddurans sp. nov., a high concentration Zn2+ tolerance bacterium.</title>
        <authorList>
            <person name="Cao Y."/>
        </authorList>
    </citation>
    <scope>NUCLEOTIDE SEQUENCE [LARGE SCALE GENOMIC DNA]</scope>
    <source>
        <strain evidence="3 4">KC 17139</strain>
    </source>
</reference>
<dbReference type="SUPFAM" id="SSF51261">
    <property type="entry name" value="Duplicated hybrid motif"/>
    <property type="match status" value="1"/>
</dbReference>
<dbReference type="Pfam" id="PF01551">
    <property type="entry name" value="Peptidase_M23"/>
    <property type="match status" value="1"/>
</dbReference>
<dbReference type="InterPro" id="IPR011055">
    <property type="entry name" value="Dup_hybrid_motif"/>
</dbReference>
<protein>
    <submittedName>
        <fullName evidence="3">M23 family metallopeptidase</fullName>
    </submittedName>
</protein>
<keyword evidence="4" id="KW-1185">Reference proteome</keyword>
<dbReference type="Gene3D" id="2.70.70.10">
    <property type="entry name" value="Glucose Permease (Domain IIA)"/>
    <property type="match status" value="1"/>
</dbReference>
<organism evidence="3 4">
    <name type="scientific">Siccirubricoccus soli</name>
    <dbReference type="NCBI Taxonomy" id="2899147"/>
    <lineage>
        <taxon>Bacteria</taxon>
        <taxon>Pseudomonadati</taxon>
        <taxon>Pseudomonadota</taxon>
        <taxon>Alphaproteobacteria</taxon>
        <taxon>Acetobacterales</taxon>
        <taxon>Roseomonadaceae</taxon>
        <taxon>Siccirubricoccus</taxon>
    </lineage>
</organism>
<feature type="chain" id="PRO_5047529305" evidence="1">
    <location>
        <begin position="21"/>
        <end position="268"/>
    </location>
</feature>
<dbReference type="InterPro" id="IPR016047">
    <property type="entry name" value="M23ase_b-sheet_dom"/>
</dbReference>
<feature type="signal peptide" evidence="1">
    <location>
        <begin position="1"/>
        <end position="20"/>
    </location>
</feature>
<dbReference type="CDD" id="cd12797">
    <property type="entry name" value="M23_peptidase"/>
    <property type="match status" value="1"/>
</dbReference>
<dbReference type="PANTHER" id="PTHR21666">
    <property type="entry name" value="PEPTIDASE-RELATED"/>
    <property type="match status" value="1"/>
</dbReference>
<feature type="domain" description="M23ase beta-sheet core" evidence="2">
    <location>
        <begin position="167"/>
        <end position="261"/>
    </location>
</feature>
<dbReference type="RefSeq" id="WP_252955358.1">
    <property type="nucleotide sequence ID" value="NZ_JAFIRR010000149.1"/>
</dbReference>